<evidence type="ECO:0000256" key="2">
    <source>
        <dbReference type="ARBA" id="ARBA00022676"/>
    </source>
</evidence>
<keyword evidence="6" id="KW-1185">Reference proteome</keyword>
<keyword evidence="3" id="KW-0808">Transferase</keyword>
<dbReference type="GO" id="GO:0016740">
    <property type="term" value="F:transferase activity"/>
    <property type="evidence" value="ECO:0007669"/>
    <property type="project" value="UniProtKB-KW"/>
</dbReference>
<evidence type="ECO:0000259" key="4">
    <source>
        <dbReference type="Pfam" id="PF01755"/>
    </source>
</evidence>
<sequence>MLFLLPTRYSLMLIATTLTCLLLYLTFSPPTFWDQAVVYDDAAPRGNGTDHLHMSQHLSTPIRDKRLAQVLNDTLGFQEIYLISLPTRTDKQDTFAMQAAFTSLRYTVIDGVDGNTVPSKALPHTMDLGPNIVGCWRAHMNTLQKMVRENIATALIFEDDADWDVSFKQQMVQFARGSRFITNTTRPEKSASPYGDNWDILWIGHCGTWYHEQDNRRMFVIPQDPTAEPLQLRQNVDQPDLSHWETGPHADPRTRVVFNSKGGVCTPGYAISQRGARKALFHMSMIPYNDPVDWGYVNLCNDQKMNMTCVSVFPQLVGVSRPTANTSKTSDIGYGNDEDRVVEEAKSLHIVYSTRLNMERLIRGDTVFDSQFPDITGPQMDIKEIGAAVGHAEILHVDDLPKPKLDGQPPT</sequence>
<evidence type="ECO:0000256" key="3">
    <source>
        <dbReference type="ARBA" id="ARBA00022679"/>
    </source>
</evidence>
<accession>A0A0D1WZ08</accession>
<evidence type="ECO:0000313" key="5">
    <source>
        <dbReference type="EMBL" id="KIV94735.1"/>
    </source>
</evidence>
<dbReference type="VEuPathDB" id="FungiDB:PV10_02473"/>
<feature type="domain" description="Glycosyl transferase family 25" evidence="4">
    <location>
        <begin position="78"/>
        <end position="173"/>
    </location>
</feature>
<dbReference type="HOGENOM" id="CLU_032992_1_1_1"/>
<dbReference type="OrthoDB" id="47375at2759"/>
<organism evidence="5 6">
    <name type="scientific">Exophiala mesophila</name>
    <name type="common">Black yeast-like fungus</name>
    <dbReference type="NCBI Taxonomy" id="212818"/>
    <lineage>
        <taxon>Eukaryota</taxon>
        <taxon>Fungi</taxon>
        <taxon>Dikarya</taxon>
        <taxon>Ascomycota</taxon>
        <taxon>Pezizomycotina</taxon>
        <taxon>Eurotiomycetes</taxon>
        <taxon>Chaetothyriomycetidae</taxon>
        <taxon>Chaetothyriales</taxon>
        <taxon>Herpotrichiellaceae</taxon>
        <taxon>Exophiala</taxon>
    </lineage>
</organism>
<dbReference type="AlphaFoldDB" id="A0A0D1WZ08"/>
<dbReference type="PANTHER" id="PTHR10730">
    <property type="entry name" value="PROCOLLAGEN-LYSINE,2-OXOGLUTARATE 5-DIOXYGENASE/GLYCOSYLTRANSFERASE 25 FAMILY MEMBER"/>
    <property type="match status" value="1"/>
</dbReference>
<dbReference type="InterPro" id="IPR002654">
    <property type="entry name" value="Glyco_trans_25"/>
</dbReference>
<name>A0A0D1WZ08_EXOME</name>
<dbReference type="Pfam" id="PF01755">
    <property type="entry name" value="Glyco_transf_25"/>
    <property type="match status" value="1"/>
</dbReference>
<dbReference type="OMA" id="PPIFAHH"/>
<evidence type="ECO:0000256" key="1">
    <source>
        <dbReference type="ARBA" id="ARBA00006721"/>
    </source>
</evidence>
<reference evidence="5 6" key="1">
    <citation type="submission" date="2015-01" db="EMBL/GenBank/DDBJ databases">
        <title>The Genome Sequence of Exophiala mesophila CBS40295.</title>
        <authorList>
            <consortium name="The Broad Institute Genomics Platform"/>
            <person name="Cuomo C."/>
            <person name="de Hoog S."/>
            <person name="Gorbushina A."/>
            <person name="Stielow B."/>
            <person name="Teixiera M."/>
            <person name="Abouelleil A."/>
            <person name="Chapman S.B."/>
            <person name="Priest M."/>
            <person name="Young S.K."/>
            <person name="Wortman J."/>
            <person name="Nusbaum C."/>
            <person name="Birren B."/>
        </authorList>
    </citation>
    <scope>NUCLEOTIDE SEQUENCE [LARGE SCALE GENOMIC DNA]</scope>
    <source>
        <strain evidence="5 6">CBS 40295</strain>
    </source>
</reference>
<dbReference type="GeneID" id="27320318"/>
<dbReference type="CDD" id="cd06532">
    <property type="entry name" value="Glyco_transf_25"/>
    <property type="match status" value="1"/>
</dbReference>
<dbReference type="EMBL" id="KN847521">
    <property type="protein sequence ID" value="KIV94735.1"/>
    <property type="molecule type" value="Genomic_DNA"/>
</dbReference>
<protein>
    <recommendedName>
        <fullName evidence="4">Glycosyl transferase family 25 domain-containing protein</fullName>
    </recommendedName>
</protein>
<dbReference type="PANTHER" id="PTHR10730:SF53">
    <property type="entry name" value="GLYCOSYLTRANSFERASE 25 FAMILY MEMBER"/>
    <property type="match status" value="1"/>
</dbReference>
<dbReference type="RefSeq" id="XP_016226309.1">
    <property type="nucleotide sequence ID" value="XM_016366791.1"/>
</dbReference>
<evidence type="ECO:0000313" key="6">
    <source>
        <dbReference type="Proteomes" id="UP000054302"/>
    </source>
</evidence>
<proteinExistence type="inferred from homology"/>
<comment type="similarity">
    <text evidence="1">Belongs to the glycosyltransferase 25 family.</text>
</comment>
<gene>
    <name evidence="5" type="ORF">PV10_02473</name>
</gene>
<keyword evidence="2" id="KW-0328">Glycosyltransferase</keyword>
<dbReference type="InterPro" id="IPR050757">
    <property type="entry name" value="Collagen_mod_GT25"/>
</dbReference>
<dbReference type="Proteomes" id="UP000054302">
    <property type="component" value="Unassembled WGS sequence"/>
</dbReference>